<accession>A0A6A5YWZ9</accession>
<evidence type="ECO:0000313" key="2">
    <source>
        <dbReference type="EMBL" id="KAF2111107.1"/>
    </source>
</evidence>
<proteinExistence type="predicted"/>
<dbReference type="Proteomes" id="UP000799770">
    <property type="component" value="Unassembled WGS sequence"/>
</dbReference>
<evidence type="ECO:0000256" key="1">
    <source>
        <dbReference type="SAM" id="MobiDB-lite"/>
    </source>
</evidence>
<feature type="compositionally biased region" description="Polar residues" evidence="1">
    <location>
        <begin position="261"/>
        <end position="275"/>
    </location>
</feature>
<keyword evidence="3" id="KW-1185">Reference proteome</keyword>
<dbReference type="AlphaFoldDB" id="A0A6A5YWZ9"/>
<dbReference type="EMBL" id="ML977335">
    <property type="protein sequence ID" value="KAF2111107.1"/>
    <property type="molecule type" value="Genomic_DNA"/>
</dbReference>
<sequence length="437" mass="48605">MSSTSCFSFGPEDSFISRSFEGLRYRDLPQSLHQLIVAGSVLDVHWAALGPVKESWVLNFQDATGKDNLAWGEESPSKLQDILKKTPPSPHIRVFLGPLARFNAVTNWLQDSFIAWDAAFIRWQGLPPELEECLQGWLTPSGWRAGPPRIVTWGPKEAFFAMSEYGEVGCYTGLTEGGEPTWPIFKETVEEWRAEKGFSWGDLAYIVLDPTVPDQFLAIRQDGSWSGSIDDINEDALETFARNYLKLAKPRSKSKSHARTESQANNARPNGTTKPADTIPEAAAQALYEQWATDVASSFAAALAANTAAKPKAPRKLEVRSQSQRSGIPSYGGGGKLLATFPYLPATITTCKIQYCIGVKADPAGLKACKHDVERLFRASGMYSVAWLRQERLRWHPDRFGRLCEENFRDVGRKLAEEVFKIIDVLISELEERGSAI</sequence>
<protein>
    <submittedName>
        <fullName evidence="2">Uncharacterized protein</fullName>
    </submittedName>
</protein>
<organism evidence="2 3">
    <name type="scientific">Lophiotrema nucula</name>
    <dbReference type="NCBI Taxonomy" id="690887"/>
    <lineage>
        <taxon>Eukaryota</taxon>
        <taxon>Fungi</taxon>
        <taxon>Dikarya</taxon>
        <taxon>Ascomycota</taxon>
        <taxon>Pezizomycotina</taxon>
        <taxon>Dothideomycetes</taxon>
        <taxon>Pleosporomycetidae</taxon>
        <taxon>Pleosporales</taxon>
        <taxon>Lophiotremataceae</taxon>
        <taxon>Lophiotrema</taxon>
    </lineage>
</organism>
<feature type="region of interest" description="Disordered" evidence="1">
    <location>
        <begin position="250"/>
        <end position="277"/>
    </location>
</feature>
<evidence type="ECO:0000313" key="3">
    <source>
        <dbReference type="Proteomes" id="UP000799770"/>
    </source>
</evidence>
<reference evidence="2" key="1">
    <citation type="journal article" date="2020" name="Stud. Mycol.">
        <title>101 Dothideomycetes genomes: a test case for predicting lifestyles and emergence of pathogens.</title>
        <authorList>
            <person name="Haridas S."/>
            <person name="Albert R."/>
            <person name="Binder M."/>
            <person name="Bloem J."/>
            <person name="Labutti K."/>
            <person name="Salamov A."/>
            <person name="Andreopoulos B."/>
            <person name="Baker S."/>
            <person name="Barry K."/>
            <person name="Bills G."/>
            <person name="Bluhm B."/>
            <person name="Cannon C."/>
            <person name="Castanera R."/>
            <person name="Culley D."/>
            <person name="Daum C."/>
            <person name="Ezra D."/>
            <person name="Gonzalez J."/>
            <person name="Henrissat B."/>
            <person name="Kuo A."/>
            <person name="Liang C."/>
            <person name="Lipzen A."/>
            <person name="Lutzoni F."/>
            <person name="Magnuson J."/>
            <person name="Mondo S."/>
            <person name="Nolan M."/>
            <person name="Ohm R."/>
            <person name="Pangilinan J."/>
            <person name="Park H.-J."/>
            <person name="Ramirez L."/>
            <person name="Alfaro M."/>
            <person name="Sun H."/>
            <person name="Tritt A."/>
            <person name="Yoshinaga Y."/>
            <person name="Zwiers L.-H."/>
            <person name="Turgeon B."/>
            <person name="Goodwin S."/>
            <person name="Spatafora J."/>
            <person name="Crous P."/>
            <person name="Grigoriev I."/>
        </authorList>
    </citation>
    <scope>NUCLEOTIDE SEQUENCE</scope>
    <source>
        <strain evidence="2">CBS 627.86</strain>
    </source>
</reference>
<dbReference type="OrthoDB" id="4764735at2759"/>
<gene>
    <name evidence="2" type="ORF">BDV96DRAFT_690527</name>
</gene>
<name>A0A6A5YWZ9_9PLEO</name>